<feature type="compositionally biased region" description="Polar residues" evidence="1">
    <location>
        <begin position="150"/>
        <end position="159"/>
    </location>
</feature>
<organism evidence="2 3">
    <name type="scientific">Papiliotrema laurentii</name>
    <name type="common">Cryptococcus laurentii</name>
    <dbReference type="NCBI Taxonomy" id="5418"/>
    <lineage>
        <taxon>Eukaryota</taxon>
        <taxon>Fungi</taxon>
        <taxon>Dikarya</taxon>
        <taxon>Basidiomycota</taxon>
        <taxon>Agaricomycotina</taxon>
        <taxon>Tremellomycetes</taxon>
        <taxon>Tremellales</taxon>
        <taxon>Rhynchogastremaceae</taxon>
        <taxon>Papiliotrema</taxon>
    </lineage>
</organism>
<dbReference type="EMBL" id="JAODAN010000001">
    <property type="protein sequence ID" value="KAK1927003.1"/>
    <property type="molecule type" value="Genomic_DNA"/>
</dbReference>
<accession>A0AAD9FVM1</accession>
<protein>
    <recommendedName>
        <fullName evidence="4">Ribosomal protein/NADH dehydrogenase domain-containing protein</fullName>
    </recommendedName>
</protein>
<comment type="caution">
    <text evidence="2">The sequence shown here is derived from an EMBL/GenBank/DDBJ whole genome shotgun (WGS) entry which is preliminary data.</text>
</comment>
<sequence>MAKRKVQQVVKQVYQTQRSVDGHTPIRTLPLTDALARLKGGLGSVAVPELKKLEIRYYRNNSAPGVKTFIAQHAPELAYANPNLPFTITRLGKPLNKTTGEAERARKEALEAAAAGGSSSSPSTSQPPAPTAAPVEETSTDTPAEPTAEASESSPQSYTEALKTHTSRSDMPIHLMEDGKTTLRKGETVPAELVFDFHTKPTQRLVAAQNATEILAQILRAANVEVPAEIEGPKKPRAINAPESQ</sequence>
<evidence type="ECO:0008006" key="4">
    <source>
        <dbReference type="Google" id="ProtNLM"/>
    </source>
</evidence>
<evidence type="ECO:0000313" key="2">
    <source>
        <dbReference type="EMBL" id="KAK1927003.1"/>
    </source>
</evidence>
<evidence type="ECO:0000313" key="3">
    <source>
        <dbReference type="Proteomes" id="UP001182556"/>
    </source>
</evidence>
<proteinExistence type="predicted"/>
<dbReference type="AlphaFoldDB" id="A0AAD9FVM1"/>
<name>A0AAD9FVM1_PAPLA</name>
<feature type="compositionally biased region" description="Low complexity" evidence="1">
    <location>
        <begin position="112"/>
        <end position="124"/>
    </location>
</feature>
<keyword evidence="3" id="KW-1185">Reference proteome</keyword>
<dbReference type="Proteomes" id="UP001182556">
    <property type="component" value="Unassembled WGS sequence"/>
</dbReference>
<evidence type="ECO:0000256" key="1">
    <source>
        <dbReference type="SAM" id="MobiDB-lite"/>
    </source>
</evidence>
<feature type="region of interest" description="Disordered" evidence="1">
    <location>
        <begin position="98"/>
        <end position="171"/>
    </location>
</feature>
<feature type="compositionally biased region" description="Basic and acidic residues" evidence="1">
    <location>
        <begin position="100"/>
        <end position="110"/>
    </location>
</feature>
<gene>
    <name evidence="2" type="ORF">DB88DRAFT_476343</name>
</gene>
<reference evidence="2" key="1">
    <citation type="submission" date="2023-02" db="EMBL/GenBank/DDBJ databases">
        <title>Identification and recombinant expression of a fungal hydrolase from Papiliotrema laurentii that hydrolyzes apple cutin and clears colloidal polyester polyurethane.</title>
        <authorList>
            <consortium name="DOE Joint Genome Institute"/>
            <person name="Roman V.A."/>
            <person name="Bojanowski C."/>
            <person name="Crable B.R."/>
            <person name="Wagner D.N."/>
            <person name="Hung C.S."/>
            <person name="Nadeau L.J."/>
            <person name="Schratz L."/>
            <person name="Haridas S."/>
            <person name="Pangilinan J."/>
            <person name="Lipzen A."/>
            <person name="Na H."/>
            <person name="Yan M."/>
            <person name="Ng V."/>
            <person name="Grigoriev I.V."/>
            <person name="Spatafora J.W."/>
            <person name="Barlow D."/>
            <person name="Biffinger J."/>
            <person name="Kelley-Loughnane N."/>
            <person name="Varaljay V.A."/>
            <person name="Crookes-Goodson W.J."/>
        </authorList>
    </citation>
    <scope>NUCLEOTIDE SEQUENCE</scope>
    <source>
        <strain evidence="2">5307AH</strain>
    </source>
</reference>